<dbReference type="InterPro" id="IPR001789">
    <property type="entry name" value="Sig_transdc_resp-reg_receiver"/>
</dbReference>
<evidence type="ECO:0000256" key="4">
    <source>
        <dbReference type="ARBA" id="ARBA00023125"/>
    </source>
</evidence>
<name>A0A3R9R5E0_9BACT</name>
<dbReference type="GO" id="GO:0000160">
    <property type="term" value="P:phosphorelay signal transduction system"/>
    <property type="evidence" value="ECO:0007669"/>
    <property type="project" value="UniProtKB-KW"/>
</dbReference>
<dbReference type="Pfam" id="PF00196">
    <property type="entry name" value="GerE"/>
    <property type="match status" value="1"/>
</dbReference>
<dbReference type="InterPro" id="IPR036388">
    <property type="entry name" value="WH-like_DNA-bd_sf"/>
</dbReference>
<dbReference type="PROSITE" id="PS50043">
    <property type="entry name" value="HTH_LUXR_2"/>
    <property type="match status" value="1"/>
</dbReference>
<gene>
    <name evidence="9" type="ORF">EDE15_3976</name>
</gene>
<dbReference type="RefSeq" id="WP_125486775.1">
    <property type="nucleotide sequence ID" value="NZ_RSDW01000001.1"/>
</dbReference>
<keyword evidence="5" id="KW-0804">Transcription</keyword>
<dbReference type="Proteomes" id="UP000269669">
    <property type="component" value="Unassembled WGS sequence"/>
</dbReference>
<dbReference type="Gene3D" id="1.10.10.10">
    <property type="entry name" value="Winged helix-like DNA-binding domain superfamily/Winged helix DNA-binding domain"/>
    <property type="match status" value="1"/>
</dbReference>
<keyword evidence="1 6" id="KW-0597">Phosphoprotein</keyword>
<feature type="domain" description="HTH luxR-type" evidence="7">
    <location>
        <begin position="136"/>
        <end position="201"/>
    </location>
</feature>
<keyword evidence="4" id="KW-0238">DNA-binding</keyword>
<keyword evidence="2" id="KW-0902">Two-component regulatory system</keyword>
<organism evidence="9 10">
    <name type="scientific">Edaphobacter aggregans</name>
    <dbReference type="NCBI Taxonomy" id="570835"/>
    <lineage>
        <taxon>Bacteria</taxon>
        <taxon>Pseudomonadati</taxon>
        <taxon>Acidobacteriota</taxon>
        <taxon>Terriglobia</taxon>
        <taxon>Terriglobales</taxon>
        <taxon>Acidobacteriaceae</taxon>
        <taxon>Edaphobacter</taxon>
    </lineage>
</organism>
<dbReference type="Gene3D" id="3.40.50.2300">
    <property type="match status" value="1"/>
</dbReference>
<comment type="caution">
    <text evidence="9">The sequence shown here is derived from an EMBL/GenBank/DDBJ whole genome shotgun (WGS) entry which is preliminary data.</text>
</comment>
<dbReference type="GO" id="GO:0003677">
    <property type="term" value="F:DNA binding"/>
    <property type="evidence" value="ECO:0007669"/>
    <property type="project" value="UniProtKB-KW"/>
</dbReference>
<dbReference type="Pfam" id="PF00072">
    <property type="entry name" value="Response_reg"/>
    <property type="match status" value="1"/>
</dbReference>
<reference evidence="9 10" key="1">
    <citation type="submission" date="2018-12" db="EMBL/GenBank/DDBJ databases">
        <title>Sequencing of bacterial isolates from soil warming experiment in Harvard Forest, Massachusetts, USA.</title>
        <authorList>
            <person name="Deangelis K."/>
        </authorList>
    </citation>
    <scope>NUCLEOTIDE SEQUENCE [LARGE SCALE GENOMIC DNA]</scope>
    <source>
        <strain evidence="9 10">EB153</strain>
    </source>
</reference>
<dbReference type="PRINTS" id="PR00038">
    <property type="entry name" value="HTHLUXR"/>
</dbReference>
<dbReference type="SMART" id="SM00421">
    <property type="entry name" value="HTH_LUXR"/>
    <property type="match status" value="1"/>
</dbReference>
<evidence type="ECO:0000313" key="9">
    <source>
        <dbReference type="EMBL" id="RSL18407.1"/>
    </source>
</evidence>
<dbReference type="OrthoDB" id="120990at2"/>
<dbReference type="PANTHER" id="PTHR44688:SF16">
    <property type="entry name" value="DNA-BINDING TRANSCRIPTIONAL ACTIVATOR DEVR_DOSR"/>
    <property type="match status" value="1"/>
</dbReference>
<sequence length="205" mass="22308">MSSGRPIVYVLDDDSRIREALSALLSSAGHEVITFSNAAEYLAFKRPDAPACLILDLDLPGMSGLELQTKLGDVGGPPIVFLTGHGDIPSTVKAMKAGATEFLSKPFEPEELLRAIEAAIRLDGELRVKKGELDAIQKRYSLLTPREREVLPYVVSGLLNKETAWELGTSEITIRIHRGQIMRKMAAQSLADLVRMAGKLGIPKS</sequence>
<feature type="modified residue" description="4-aspartylphosphate" evidence="6">
    <location>
        <position position="56"/>
    </location>
</feature>
<dbReference type="CDD" id="cd06170">
    <property type="entry name" value="LuxR_C_like"/>
    <property type="match status" value="1"/>
</dbReference>
<dbReference type="CDD" id="cd17537">
    <property type="entry name" value="REC_FixJ"/>
    <property type="match status" value="1"/>
</dbReference>
<evidence type="ECO:0000259" key="8">
    <source>
        <dbReference type="PROSITE" id="PS50110"/>
    </source>
</evidence>
<evidence type="ECO:0000259" key="7">
    <source>
        <dbReference type="PROSITE" id="PS50043"/>
    </source>
</evidence>
<evidence type="ECO:0000256" key="3">
    <source>
        <dbReference type="ARBA" id="ARBA00023015"/>
    </source>
</evidence>
<dbReference type="SUPFAM" id="SSF52172">
    <property type="entry name" value="CheY-like"/>
    <property type="match status" value="1"/>
</dbReference>
<dbReference type="PROSITE" id="PS50110">
    <property type="entry name" value="RESPONSE_REGULATORY"/>
    <property type="match status" value="1"/>
</dbReference>
<proteinExistence type="predicted"/>
<dbReference type="EMBL" id="RSDW01000001">
    <property type="protein sequence ID" value="RSL18407.1"/>
    <property type="molecule type" value="Genomic_DNA"/>
</dbReference>
<dbReference type="InterPro" id="IPR000792">
    <property type="entry name" value="Tscrpt_reg_LuxR_C"/>
</dbReference>
<dbReference type="AlphaFoldDB" id="A0A3R9R5E0"/>
<protein>
    <submittedName>
        <fullName evidence="9">LuxR family two component transcriptional regulator</fullName>
    </submittedName>
</protein>
<dbReference type="GO" id="GO:0006355">
    <property type="term" value="P:regulation of DNA-templated transcription"/>
    <property type="evidence" value="ECO:0007669"/>
    <property type="project" value="InterPro"/>
</dbReference>
<dbReference type="InterPro" id="IPR011006">
    <property type="entry name" value="CheY-like_superfamily"/>
</dbReference>
<dbReference type="SMART" id="SM00448">
    <property type="entry name" value="REC"/>
    <property type="match status" value="1"/>
</dbReference>
<dbReference type="FunFam" id="3.40.50.2300:FF:000018">
    <property type="entry name" value="DNA-binding transcriptional regulator NtrC"/>
    <property type="match status" value="1"/>
</dbReference>
<keyword evidence="10" id="KW-1185">Reference proteome</keyword>
<evidence type="ECO:0000313" key="10">
    <source>
        <dbReference type="Proteomes" id="UP000269669"/>
    </source>
</evidence>
<accession>A0A3R9R5E0</accession>
<feature type="domain" description="Response regulatory" evidence="8">
    <location>
        <begin position="7"/>
        <end position="120"/>
    </location>
</feature>
<evidence type="ECO:0000256" key="1">
    <source>
        <dbReference type="ARBA" id="ARBA00022553"/>
    </source>
</evidence>
<dbReference type="PANTHER" id="PTHR44688">
    <property type="entry name" value="DNA-BINDING TRANSCRIPTIONAL ACTIVATOR DEVR_DOSR"/>
    <property type="match status" value="1"/>
</dbReference>
<evidence type="ECO:0000256" key="5">
    <source>
        <dbReference type="ARBA" id="ARBA00023163"/>
    </source>
</evidence>
<evidence type="ECO:0000256" key="6">
    <source>
        <dbReference type="PROSITE-ProRule" id="PRU00169"/>
    </source>
</evidence>
<evidence type="ECO:0000256" key="2">
    <source>
        <dbReference type="ARBA" id="ARBA00023012"/>
    </source>
</evidence>
<keyword evidence="3" id="KW-0805">Transcription regulation</keyword>